<dbReference type="InterPro" id="IPR000792">
    <property type="entry name" value="Tscrpt_reg_LuxR_C"/>
</dbReference>
<dbReference type="InterPro" id="IPR036388">
    <property type="entry name" value="WH-like_DNA-bd_sf"/>
</dbReference>
<dbReference type="Proteomes" id="UP001596306">
    <property type="component" value="Unassembled WGS sequence"/>
</dbReference>
<feature type="domain" description="HTH luxR-type" evidence="1">
    <location>
        <begin position="19"/>
        <end position="54"/>
    </location>
</feature>
<comment type="caution">
    <text evidence="2">The sequence shown here is derived from an EMBL/GenBank/DDBJ whole genome shotgun (WGS) entry which is preliminary data.</text>
</comment>
<accession>A0ABW1VD13</accession>
<gene>
    <name evidence="2" type="ORF">ACFQB0_03245</name>
</gene>
<reference evidence="3" key="1">
    <citation type="journal article" date="2019" name="Int. J. Syst. Evol. Microbiol.">
        <title>The Global Catalogue of Microorganisms (GCM) 10K type strain sequencing project: providing services to taxonomists for standard genome sequencing and annotation.</title>
        <authorList>
            <consortium name="The Broad Institute Genomics Platform"/>
            <consortium name="The Broad Institute Genome Sequencing Center for Infectious Disease"/>
            <person name="Wu L."/>
            <person name="Ma J."/>
        </authorList>
    </citation>
    <scope>NUCLEOTIDE SEQUENCE [LARGE SCALE GENOMIC DNA]</scope>
    <source>
        <strain evidence="3">CCUG 43304</strain>
    </source>
</reference>
<dbReference type="Pfam" id="PF00196">
    <property type="entry name" value="GerE"/>
    <property type="match status" value="1"/>
</dbReference>
<dbReference type="RefSeq" id="WP_386727520.1">
    <property type="nucleotide sequence ID" value="NZ_JBHSTP010000001.1"/>
</dbReference>
<protein>
    <submittedName>
        <fullName evidence="2">LuxR C-terminal-related transcriptional regulator</fullName>
    </submittedName>
</protein>
<proteinExistence type="predicted"/>
<dbReference type="EMBL" id="JBHSTP010000001">
    <property type="protein sequence ID" value="MFC6355127.1"/>
    <property type="molecule type" value="Genomic_DNA"/>
</dbReference>
<dbReference type="SUPFAM" id="SSF46894">
    <property type="entry name" value="C-terminal effector domain of the bipartite response regulators"/>
    <property type="match status" value="1"/>
</dbReference>
<evidence type="ECO:0000313" key="2">
    <source>
        <dbReference type="EMBL" id="MFC6355127.1"/>
    </source>
</evidence>
<sequence>MHRISVLVADHQLFLHNDREIGLRLVIAEGTVKRHTTNMYLKLGATSWIDTIRKARHHMGH</sequence>
<dbReference type="Gene3D" id="1.10.10.10">
    <property type="entry name" value="Winged helix-like DNA-binding domain superfamily/Winged helix DNA-binding domain"/>
    <property type="match status" value="1"/>
</dbReference>
<evidence type="ECO:0000259" key="1">
    <source>
        <dbReference type="Pfam" id="PF00196"/>
    </source>
</evidence>
<dbReference type="InterPro" id="IPR016032">
    <property type="entry name" value="Sig_transdc_resp-reg_C-effctor"/>
</dbReference>
<organism evidence="2 3">
    <name type="scientific">Luethyella okanaganae</name>
    <dbReference type="NCBI Taxonomy" id="69372"/>
    <lineage>
        <taxon>Bacteria</taxon>
        <taxon>Bacillati</taxon>
        <taxon>Actinomycetota</taxon>
        <taxon>Actinomycetes</taxon>
        <taxon>Micrococcales</taxon>
        <taxon>Microbacteriaceae</taxon>
        <taxon>Luethyella</taxon>
    </lineage>
</organism>
<keyword evidence="3" id="KW-1185">Reference proteome</keyword>
<evidence type="ECO:0000313" key="3">
    <source>
        <dbReference type="Proteomes" id="UP001596306"/>
    </source>
</evidence>
<name>A0ABW1VD13_9MICO</name>